<keyword evidence="2 5" id="KW-0274">FAD</keyword>
<proteinExistence type="inferred from homology"/>
<dbReference type="PANTHER" id="PTHR48105">
    <property type="entry name" value="THIOREDOXIN REDUCTASE 1-RELATED-RELATED"/>
    <property type="match status" value="1"/>
</dbReference>
<sequence>MTSPENSSLASPLRTDVLIVGAGPVGLFAAFEAGVIGLSCRIVDGIERPGGQCIALYPDKPIYDIPGIPSCTARDLVDRLVEQCRPFDPPMHLGQRIETLDRLEGGRWLARTDKGYAFDAAAILLAAGNGAFVPQRLALDEASFLEGRCIHYSVSDVNGFAGKNVVVAGGGDSALDWALALRSVAGRVTLVHRRNGFSATDSSIARLQQAVAAGEMDFVVGTIAGLNAPGGTLESIEVRQIGGSVCLDTDQLLVLYGLVADLGPIANWGIAVQAGRIVVDTSYYESSRPGIFAAGDIAGYPNKQKLILSGFHEASLALRKAYVYAFPDKKRVHVHSSYDAKLAERVAAVHPSRGARDFSAL</sequence>
<dbReference type="InterPro" id="IPR022890">
    <property type="entry name" value="Fd--NADP_Rdtase_type_2"/>
</dbReference>
<keyword evidence="8" id="KW-1185">Reference proteome</keyword>
<feature type="binding site" evidence="5">
    <location>
        <position position="57"/>
    </location>
    <ligand>
        <name>FAD</name>
        <dbReference type="ChEBI" id="CHEBI:57692"/>
    </ligand>
</feature>
<evidence type="ECO:0000256" key="3">
    <source>
        <dbReference type="ARBA" id="ARBA00022857"/>
    </source>
</evidence>
<name>A0A6P2ITG3_9BURK</name>
<feature type="binding site" evidence="5">
    <location>
        <position position="132"/>
    </location>
    <ligand>
        <name>FAD</name>
        <dbReference type="ChEBI" id="CHEBI:57692"/>
    </ligand>
</feature>
<feature type="binding site" evidence="5">
    <location>
        <position position="97"/>
    </location>
    <ligand>
        <name>FAD</name>
        <dbReference type="ChEBI" id="CHEBI:57692"/>
    </ligand>
</feature>
<dbReference type="GO" id="GO:0004324">
    <property type="term" value="F:ferredoxin-NADP+ reductase activity"/>
    <property type="evidence" value="ECO:0007669"/>
    <property type="project" value="UniProtKB-UniRule"/>
</dbReference>
<dbReference type="RefSeq" id="WP_151048577.1">
    <property type="nucleotide sequence ID" value="NZ_CABVPN010000006.1"/>
</dbReference>
<dbReference type="HAMAP" id="MF_01685">
    <property type="entry name" value="FENR2"/>
    <property type="match status" value="1"/>
</dbReference>
<protein>
    <recommendedName>
        <fullName evidence="5">Ferredoxin--NADP reductase</fullName>
        <shortName evidence="5">FNR</shortName>
        <shortName evidence="5">Fd-NADP(+) reductase</shortName>
        <ecNumber evidence="5">1.18.1.2</ecNumber>
    </recommendedName>
</protein>
<dbReference type="GO" id="GO:0050661">
    <property type="term" value="F:NADP binding"/>
    <property type="evidence" value="ECO:0007669"/>
    <property type="project" value="UniProtKB-UniRule"/>
</dbReference>
<dbReference type="InterPro" id="IPR036188">
    <property type="entry name" value="FAD/NAD-bd_sf"/>
</dbReference>
<feature type="domain" description="FAD/NAD(P)-binding" evidence="6">
    <location>
        <begin position="16"/>
        <end position="301"/>
    </location>
</feature>
<comment type="similarity">
    <text evidence="5">Belongs to the ferredoxin--NADP reductase type 2 family.</text>
</comment>
<dbReference type="Pfam" id="PF07992">
    <property type="entry name" value="Pyr_redox_2"/>
    <property type="match status" value="1"/>
</dbReference>
<dbReference type="InterPro" id="IPR050097">
    <property type="entry name" value="Ferredoxin-NADP_redctase_2"/>
</dbReference>
<dbReference type="EMBL" id="CABVPN010000006">
    <property type="protein sequence ID" value="VWB34521.1"/>
    <property type="molecule type" value="Genomic_DNA"/>
</dbReference>
<dbReference type="EC" id="1.18.1.2" evidence="5"/>
<dbReference type="GO" id="GO:0050660">
    <property type="term" value="F:flavin adenine dinucleotide binding"/>
    <property type="evidence" value="ECO:0007669"/>
    <property type="project" value="UniProtKB-UniRule"/>
</dbReference>
<keyword evidence="3 5" id="KW-0521">NADP</keyword>
<dbReference type="AlphaFoldDB" id="A0A6P2ITG3"/>
<evidence type="ECO:0000313" key="7">
    <source>
        <dbReference type="EMBL" id="VWB34521.1"/>
    </source>
</evidence>
<organism evidence="7 8">
    <name type="scientific">Burkholderia diffusa</name>
    <dbReference type="NCBI Taxonomy" id="488732"/>
    <lineage>
        <taxon>Bacteria</taxon>
        <taxon>Pseudomonadati</taxon>
        <taxon>Pseudomonadota</taxon>
        <taxon>Betaproteobacteria</taxon>
        <taxon>Burkholderiales</taxon>
        <taxon>Burkholderiaceae</taxon>
        <taxon>Burkholderia</taxon>
        <taxon>Burkholderia cepacia complex</taxon>
    </lineage>
</organism>
<feature type="binding site" evidence="5">
    <location>
        <position position="52"/>
    </location>
    <ligand>
        <name>FAD</name>
        <dbReference type="ChEBI" id="CHEBI:57692"/>
    </ligand>
</feature>
<feature type="binding site" evidence="5">
    <location>
        <position position="337"/>
    </location>
    <ligand>
        <name>FAD</name>
        <dbReference type="ChEBI" id="CHEBI:57692"/>
    </ligand>
</feature>
<comment type="cofactor">
    <cofactor evidence="5">
        <name>FAD</name>
        <dbReference type="ChEBI" id="CHEBI:57692"/>
    </cofactor>
    <text evidence="5">Binds 1 FAD per subunit.</text>
</comment>
<comment type="catalytic activity">
    <reaction evidence="5">
        <text>2 reduced [2Fe-2S]-[ferredoxin] + NADP(+) + H(+) = 2 oxidized [2Fe-2S]-[ferredoxin] + NADPH</text>
        <dbReference type="Rhea" id="RHEA:20125"/>
        <dbReference type="Rhea" id="RHEA-COMP:10000"/>
        <dbReference type="Rhea" id="RHEA-COMP:10001"/>
        <dbReference type="ChEBI" id="CHEBI:15378"/>
        <dbReference type="ChEBI" id="CHEBI:33737"/>
        <dbReference type="ChEBI" id="CHEBI:33738"/>
        <dbReference type="ChEBI" id="CHEBI:57783"/>
        <dbReference type="ChEBI" id="CHEBI:58349"/>
        <dbReference type="EC" id="1.18.1.2"/>
    </reaction>
</comment>
<feature type="binding site" evidence="5">
    <location>
        <position position="296"/>
    </location>
    <ligand>
        <name>FAD</name>
        <dbReference type="ChEBI" id="CHEBI:57692"/>
    </ligand>
</feature>
<evidence type="ECO:0000256" key="4">
    <source>
        <dbReference type="ARBA" id="ARBA00023002"/>
    </source>
</evidence>
<evidence type="ECO:0000256" key="1">
    <source>
        <dbReference type="ARBA" id="ARBA00022630"/>
    </source>
</evidence>
<feature type="binding site" evidence="5">
    <location>
        <position position="44"/>
    </location>
    <ligand>
        <name>FAD</name>
        <dbReference type="ChEBI" id="CHEBI:57692"/>
    </ligand>
</feature>
<keyword evidence="1 5" id="KW-0285">Flavoprotein</keyword>
<evidence type="ECO:0000259" key="6">
    <source>
        <dbReference type="Pfam" id="PF07992"/>
    </source>
</evidence>
<dbReference type="SUPFAM" id="SSF51905">
    <property type="entry name" value="FAD/NAD(P)-binding domain"/>
    <property type="match status" value="1"/>
</dbReference>
<dbReference type="PRINTS" id="PR00368">
    <property type="entry name" value="FADPNR"/>
</dbReference>
<dbReference type="InterPro" id="IPR023753">
    <property type="entry name" value="FAD/NAD-binding_dom"/>
</dbReference>
<dbReference type="PRINTS" id="PR00469">
    <property type="entry name" value="PNDRDTASEII"/>
</dbReference>
<gene>
    <name evidence="7" type="ORF">BDI24065_01507</name>
</gene>
<comment type="caution">
    <text evidence="5">Lacks conserved residue(s) required for the propagation of feature annotation.</text>
</comment>
<accession>A0A6P2ITG3</accession>
<evidence type="ECO:0000256" key="2">
    <source>
        <dbReference type="ARBA" id="ARBA00022827"/>
    </source>
</evidence>
<keyword evidence="4 5" id="KW-0560">Oxidoreductase</keyword>
<dbReference type="GeneID" id="93026588"/>
<dbReference type="Proteomes" id="UP000494125">
    <property type="component" value="Unassembled WGS sequence"/>
</dbReference>
<evidence type="ECO:0000256" key="5">
    <source>
        <dbReference type="HAMAP-Rule" id="MF_01685"/>
    </source>
</evidence>
<dbReference type="Gene3D" id="3.50.50.60">
    <property type="entry name" value="FAD/NAD(P)-binding domain"/>
    <property type="match status" value="2"/>
</dbReference>
<reference evidence="7 8" key="1">
    <citation type="submission" date="2019-09" db="EMBL/GenBank/DDBJ databases">
        <authorList>
            <person name="Depoorter E."/>
        </authorList>
    </citation>
    <scope>NUCLEOTIDE SEQUENCE [LARGE SCALE GENOMIC DNA]</scope>
    <source>
        <strain evidence="7">LMG 24065</strain>
    </source>
</reference>
<evidence type="ECO:0000313" key="8">
    <source>
        <dbReference type="Proteomes" id="UP000494125"/>
    </source>
</evidence>
<comment type="subunit">
    <text evidence="5">Homodimer.</text>
</comment>